<accession>A0AAE0KNJ1</accession>
<dbReference type="AlphaFoldDB" id="A0AAE0KNJ1"/>
<comment type="caution">
    <text evidence="1">The sequence shown here is derived from an EMBL/GenBank/DDBJ whole genome shotgun (WGS) entry which is preliminary data.</text>
</comment>
<reference evidence="1 2" key="1">
    <citation type="journal article" date="2015" name="Genome Biol. Evol.">
        <title>Comparative Genomics of a Bacterivorous Green Alga Reveals Evolutionary Causalities and Consequences of Phago-Mixotrophic Mode of Nutrition.</title>
        <authorList>
            <person name="Burns J.A."/>
            <person name="Paasch A."/>
            <person name="Narechania A."/>
            <person name="Kim E."/>
        </authorList>
    </citation>
    <scope>NUCLEOTIDE SEQUENCE [LARGE SCALE GENOMIC DNA]</scope>
    <source>
        <strain evidence="1 2">PLY_AMNH</strain>
    </source>
</reference>
<dbReference type="EMBL" id="LGRX02023087">
    <property type="protein sequence ID" value="KAK3254885.1"/>
    <property type="molecule type" value="Genomic_DNA"/>
</dbReference>
<evidence type="ECO:0000313" key="1">
    <source>
        <dbReference type="EMBL" id="KAK3254885.1"/>
    </source>
</evidence>
<name>A0AAE0KNJ1_9CHLO</name>
<sequence>MGKKYHGWKKCPYGGKGAVGGTAAYCIPADGQGAAEDMHTLALCQIFQVAVYDGAEAFAAAVAEYGAPAVLTGDESGGIDVSAYGFSVPGSSGGVLTELEGLTNQVKVMEEKVVPHMGGASVGGAPTGAIVCITVPTEEFPGGVDLVPLRHAVPSVAIGPPVSAVACSFEATGASFVETDKHSEHRSIDEFRAGSAEEEFPPEIYEELYVGAPATGISRFTDIRQSWNQYR</sequence>
<proteinExistence type="predicted"/>
<keyword evidence="2" id="KW-1185">Reference proteome</keyword>
<evidence type="ECO:0000313" key="2">
    <source>
        <dbReference type="Proteomes" id="UP001190700"/>
    </source>
</evidence>
<protein>
    <submittedName>
        <fullName evidence="1">Uncharacterized protein</fullName>
    </submittedName>
</protein>
<dbReference type="Proteomes" id="UP001190700">
    <property type="component" value="Unassembled WGS sequence"/>
</dbReference>
<gene>
    <name evidence="1" type="ORF">CYMTET_35916</name>
</gene>
<organism evidence="1 2">
    <name type="scientific">Cymbomonas tetramitiformis</name>
    <dbReference type="NCBI Taxonomy" id="36881"/>
    <lineage>
        <taxon>Eukaryota</taxon>
        <taxon>Viridiplantae</taxon>
        <taxon>Chlorophyta</taxon>
        <taxon>Pyramimonadophyceae</taxon>
        <taxon>Pyramimonadales</taxon>
        <taxon>Pyramimonadaceae</taxon>
        <taxon>Cymbomonas</taxon>
    </lineage>
</organism>